<comment type="caution">
    <text evidence="2">The sequence shown here is derived from an EMBL/GenBank/DDBJ whole genome shotgun (WGS) entry which is preliminary data.</text>
</comment>
<reference evidence="2" key="1">
    <citation type="journal article" date="2023" name="Mol. Phylogenet. Evol.">
        <title>Genome-scale phylogeny and comparative genomics of the fungal order Sordariales.</title>
        <authorList>
            <person name="Hensen N."/>
            <person name="Bonometti L."/>
            <person name="Westerberg I."/>
            <person name="Brannstrom I.O."/>
            <person name="Guillou S."/>
            <person name="Cros-Aarteil S."/>
            <person name="Calhoun S."/>
            <person name="Haridas S."/>
            <person name="Kuo A."/>
            <person name="Mondo S."/>
            <person name="Pangilinan J."/>
            <person name="Riley R."/>
            <person name="LaButti K."/>
            <person name="Andreopoulos B."/>
            <person name="Lipzen A."/>
            <person name="Chen C."/>
            <person name="Yan M."/>
            <person name="Daum C."/>
            <person name="Ng V."/>
            <person name="Clum A."/>
            <person name="Steindorff A."/>
            <person name="Ohm R.A."/>
            <person name="Martin F."/>
            <person name="Silar P."/>
            <person name="Natvig D.O."/>
            <person name="Lalanne C."/>
            <person name="Gautier V."/>
            <person name="Ament-Velasquez S.L."/>
            <person name="Kruys A."/>
            <person name="Hutchinson M.I."/>
            <person name="Powell A.J."/>
            <person name="Barry K."/>
            <person name="Miller A.N."/>
            <person name="Grigoriev I.V."/>
            <person name="Debuchy R."/>
            <person name="Gladieux P."/>
            <person name="Hiltunen Thoren M."/>
            <person name="Johannesson H."/>
        </authorList>
    </citation>
    <scope>NUCLEOTIDE SEQUENCE</scope>
    <source>
        <strain evidence="2">PSN293</strain>
    </source>
</reference>
<name>A0AAN6YI40_9PEZI</name>
<evidence type="ECO:0000313" key="2">
    <source>
        <dbReference type="EMBL" id="KAK4218893.1"/>
    </source>
</evidence>
<feature type="compositionally biased region" description="Acidic residues" evidence="1">
    <location>
        <begin position="97"/>
        <end position="118"/>
    </location>
</feature>
<feature type="region of interest" description="Disordered" evidence="1">
    <location>
        <begin position="82"/>
        <end position="165"/>
    </location>
</feature>
<gene>
    <name evidence="2" type="ORF">QBC37DRAFT_180183</name>
</gene>
<sequence length="547" mass="61346">MDPGYEIQQDKNKPDIRKDLTRLKAKGSVLFASNNTLSCLLLPASPTDSSWLDESEQTCVENEKENDNICEKKCKSIDANESNNKYEPIERQYEGEVQGEDEREDESGEESADEDDCEEYAKDLSAYSQKFTNTNITEPEPENAPFQPIKGSVENPKPSQDEVNDVTIPAGYLGRQIGIATIRMELMSLTRLSRVSNSDSESGQDYQDEMRPEEGDKYGHTTQNDNPESGHDQPGGDGGYDVSEPGGRENDVPDTLPGAEQNRNKRLPGDDGGGGSSGNSPSKRRRITPKILQRFACPYQAYEPFQDCLQRGPRNPQGGCDGIYRLKQHLCRRHMLSFRCHMCWRSFDTKKRQIEHRTEGGCRQKTQPEGDRFMDITHEAAIDEQCGNTTLGEEDIWWKLFRILIPGMSALDEDAWMRARSSYYPYYIAGDLSLTIPSLNFTDFTLPDYPSNIDIHTYGQYNVNTFEPPSQSFLPGFSSPSSGKVNHNSILMSQILSVPVFENPGDSRSDAHTINPEAAPRNPCVYGVPPRRRSKVGLGPVTIQPVK</sequence>
<feature type="compositionally biased region" description="Polar residues" evidence="1">
    <location>
        <begin position="126"/>
        <end position="137"/>
    </location>
</feature>
<evidence type="ECO:0000313" key="3">
    <source>
        <dbReference type="Proteomes" id="UP001301769"/>
    </source>
</evidence>
<accession>A0AAN6YI40</accession>
<feature type="region of interest" description="Disordered" evidence="1">
    <location>
        <begin position="193"/>
        <end position="287"/>
    </location>
</feature>
<dbReference type="Proteomes" id="UP001301769">
    <property type="component" value="Unassembled WGS sequence"/>
</dbReference>
<feature type="compositionally biased region" description="Polar residues" evidence="1">
    <location>
        <begin position="193"/>
        <end position="205"/>
    </location>
</feature>
<feature type="compositionally biased region" description="Basic and acidic residues" evidence="1">
    <location>
        <begin position="208"/>
        <end position="219"/>
    </location>
</feature>
<keyword evidence="3" id="KW-1185">Reference proteome</keyword>
<feature type="region of interest" description="Disordered" evidence="1">
    <location>
        <begin position="506"/>
        <end position="531"/>
    </location>
</feature>
<dbReference type="AlphaFoldDB" id="A0AAN6YI40"/>
<proteinExistence type="predicted"/>
<protein>
    <submittedName>
        <fullName evidence="2">Uncharacterized protein</fullName>
    </submittedName>
</protein>
<organism evidence="2 3">
    <name type="scientific">Rhypophila decipiens</name>
    <dbReference type="NCBI Taxonomy" id="261697"/>
    <lineage>
        <taxon>Eukaryota</taxon>
        <taxon>Fungi</taxon>
        <taxon>Dikarya</taxon>
        <taxon>Ascomycota</taxon>
        <taxon>Pezizomycotina</taxon>
        <taxon>Sordariomycetes</taxon>
        <taxon>Sordariomycetidae</taxon>
        <taxon>Sordariales</taxon>
        <taxon>Naviculisporaceae</taxon>
        <taxon>Rhypophila</taxon>
    </lineage>
</organism>
<dbReference type="EMBL" id="MU858051">
    <property type="protein sequence ID" value="KAK4218893.1"/>
    <property type="molecule type" value="Genomic_DNA"/>
</dbReference>
<reference evidence="2" key="2">
    <citation type="submission" date="2023-05" db="EMBL/GenBank/DDBJ databases">
        <authorList>
            <consortium name="Lawrence Berkeley National Laboratory"/>
            <person name="Steindorff A."/>
            <person name="Hensen N."/>
            <person name="Bonometti L."/>
            <person name="Westerberg I."/>
            <person name="Brannstrom I.O."/>
            <person name="Guillou S."/>
            <person name="Cros-Aarteil S."/>
            <person name="Calhoun S."/>
            <person name="Haridas S."/>
            <person name="Kuo A."/>
            <person name="Mondo S."/>
            <person name="Pangilinan J."/>
            <person name="Riley R."/>
            <person name="Labutti K."/>
            <person name="Andreopoulos B."/>
            <person name="Lipzen A."/>
            <person name="Chen C."/>
            <person name="Yanf M."/>
            <person name="Daum C."/>
            <person name="Ng V."/>
            <person name="Clum A."/>
            <person name="Ohm R."/>
            <person name="Martin F."/>
            <person name="Silar P."/>
            <person name="Natvig D."/>
            <person name="Lalanne C."/>
            <person name="Gautier V."/>
            <person name="Ament-Velasquez S.L."/>
            <person name="Kruys A."/>
            <person name="Hutchinson M.I."/>
            <person name="Powell A.J."/>
            <person name="Barry K."/>
            <person name="Miller A.N."/>
            <person name="Grigoriev I.V."/>
            <person name="Debuchy R."/>
            <person name="Gladieux P."/>
            <person name="Thoren M.H."/>
            <person name="Johannesson H."/>
        </authorList>
    </citation>
    <scope>NUCLEOTIDE SEQUENCE</scope>
    <source>
        <strain evidence="2">PSN293</strain>
    </source>
</reference>
<evidence type="ECO:0000256" key="1">
    <source>
        <dbReference type="SAM" id="MobiDB-lite"/>
    </source>
</evidence>